<evidence type="ECO:0000256" key="6">
    <source>
        <dbReference type="ARBA" id="ARBA00023211"/>
    </source>
</evidence>
<evidence type="ECO:0000256" key="5">
    <source>
        <dbReference type="ARBA" id="ARBA00022842"/>
    </source>
</evidence>
<comment type="cofactor">
    <cofactor evidence="1">
        <name>Mn(2+)</name>
        <dbReference type="ChEBI" id="CHEBI:29035"/>
    </cofactor>
</comment>
<keyword evidence="6" id="KW-0464">Manganese</keyword>
<dbReference type="InterPro" id="IPR015797">
    <property type="entry name" value="NUDIX_hydrolase-like_dom_sf"/>
</dbReference>
<sequence>MTRTQPEWIAAFKALPGNVSKSDLTRIDMDGNEQSRPGAVLILLSDGEFGPDVLITERAAELRAHAGQPAFPGGAIDATDESPAHAAIREAEEEAGVSRDDLEVLGVLPTLWLPPSNFLVTPVLAWWHTPRYHSEIITEEVARVVRVPLADLVNPANRLRVQTPSGFLSAAFDVADMRIWGFTAGILDRLLALTGWEVEWDKERILPLS</sequence>
<feature type="domain" description="Nudix hydrolase" evidence="7">
    <location>
        <begin position="35"/>
        <end position="168"/>
    </location>
</feature>
<accession>A0A6J6V4R5</accession>
<name>A0A6J6V4R5_9ZZZZ</name>
<evidence type="ECO:0000256" key="4">
    <source>
        <dbReference type="ARBA" id="ARBA00022801"/>
    </source>
</evidence>
<dbReference type="PANTHER" id="PTHR12992">
    <property type="entry name" value="NUDIX HYDROLASE"/>
    <property type="match status" value="1"/>
</dbReference>
<protein>
    <submittedName>
        <fullName evidence="9">Unannotated protein</fullName>
    </submittedName>
</protein>
<dbReference type="InterPro" id="IPR045121">
    <property type="entry name" value="CoAse"/>
</dbReference>
<dbReference type="EMBL" id="CAEZZQ010000011">
    <property type="protein sequence ID" value="CAB4766584.1"/>
    <property type="molecule type" value="Genomic_DNA"/>
</dbReference>
<dbReference type="PANTHER" id="PTHR12992:SF11">
    <property type="entry name" value="MITOCHONDRIAL COENZYME A DIPHOSPHATASE NUDT8"/>
    <property type="match status" value="1"/>
</dbReference>
<dbReference type="GO" id="GO:0010945">
    <property type="term" value="F:coenzyme A diphosphatase activity"/>
    <property type="evidence" value="ECO:0007669"/>
    <property type="project" value="InterPro"/>
</dbReference>
<dbReference type="SUPFAM" id="SSF55811">
    <property type="entry name" value="Nudix"/>
    <property type="match status" value="1"/>
</dbReference>
<dbReference type="AlphaFoldDB" id="A0A6J6V4R5"/>
<dbReference type="Gene3D" id="3.90.79.10">
    <property type="entry name" value="Nucleoside Triphosphate Pyrophosphohydrolase"/>
    <property type="match status" value="1"/>
</dbReference>
<dbReference type="InterPro" id="IPR000086">
    <property type="entry name" value="NUDIX_hydrolase_dom"/>
</dbReference>
<dbReference type="EMBL" id="CAFBQA010000008">
    <property type="protein sequence ID" value="CAB5035375.1"/>
    <property type="molecule type" value="Genomic_DNA"/>
</dbReference>
<comment type="cofactor">
    <cofactor evidence="2">
        <name>Mg(2+)</name>
        <dbReference type="ChEBI" id="CHEBI:18420"/>
    </cofactor>
</comment>
<keyword evidence="4" id="KW-0378">Hydrolase</keyword>
<gene>
    <name evidence="8" type="ORF">UFOPK2593_00348</name>
    <name evidence="9" type="ORF">UFOPK2894_00306</name>
    <name evidence="10" type="ORF">UFOPK3492_00778</name>
    <name evidence="11" type="ORF">UFOPK4234_00287</name>
    <name evidence="12" type="ORF">UFOPK4295_00672</name>
</gene>
<evidence type="ECO:0000259" key="7">
    <source>
        <dbReference type="PROSITE" id="PS51462"/>
    </source>
</evidence>
<evidence type="ECO:0000313" key="11">
    <source>
        <dbReference type="EMBL" id="CAB5035375.1"/>
    </source>
</evidence>
<keyword evidence="5" id="KW-0460">Magnesium</keyword>
<dbReference type="Pfam" id="PF00293">
    <property type="entry name" value="NUDIX"/>
    <property type="match status" value="1"/>
</dbReference>
<evidence type="ECO:0000313" key="8">
    <source>
        <dbReference type="EMBL" id="CAB4696205.1"/>
    </source>
</evidence>
<keyword evidence="3" id="KW-0479">Metal-binding</keyword>
<proteinExistence type="predicted"/>
<dbReference type="EMBL" id="CAEZXW010000012">
    <property type="protein sequence ID" value="CAB4696205.1"/>
    <property type="molecule type" value="Genomic_DNA"/>
</dbReference>
<organism evidence="9">
    <name type="scientific">freshwater metagenome</name>
    <dbReference type="NCBI Taxonomy" id="449393"/>
    <lineage>
        <taxon>unclassified sequences</taxon>
        <taxon>metagenomes</taxon>
        <taxon>ecological metagenomes</taxon>
    </lineage>
</organism>
<evidence type="ECO:0000313" key="12">
    <source>
        <dbReference type="EMBL" id="CAB5048473.1"/>
    </source>
</evidence>
<evidence type="ECO:0000313" key="10">
    <source>
        <dbReference type="EMBL" id="CAB4897801.1"/>
    </source>
</evidence>
<reference evidence="9" key="1">
    <citation type="submission" date="2020-05" db="EMBL/GenBank/DDBJ databases">
        <authorList>
            <person name="Chiriac C."/>
            <person name="Salcher M."/>
            <person name="Ghai R."/>
            <person name="Kavagutti S V."/>
        </authorList>
    </citation>
    <scope>NUCLEOTIDE SEQUENCE</scope>
</reference>
<evidence type="ECO:0000256" key="1">
    <source>
        <dbReference type="ARBA" id="ARBA00001936"/>
    </source>
</evidence>
<evidence type="ECO:0000256" key="3">
    <source>
        <dbReference type="ARBA" id="ARBA00022723"/>
    </source>
</evidence>
<evidence type="ECO:0000256" key="2">
    <source>
        <dbReference type="ARBA" id="ARBA00001946"/>
    </source>
</evidence>
<evidence type="ECO:0000313" key="9">
    <source>
        <dbReference type="EMBL" id="CAB4766584.1"/>
    </source>
</evidence>
<dbReference type="EMBL" id="CAFBQF010000027">
    <property type="protein sequence ID" value="CAB5048473.1"/>
    <property type="molecule type" value="Genomic_DNA"/>
</dbReference>
<dbReference type="PROSITE" id="PS51462">
    <property type="entry name" value="NUDIX"/>
    <property type="match status" value="1"/>
</dbReference>
<dbReference type="GO" id="GO:0046872">
    <property type="term" value="F:metal ion binding"/>
    <property type="evidence" value="ECO:0007669"/>
    <property type="project" value="UniProtKB-KW"/>
</dbReference>
<dbReference type="EMBL" id="CAFBMD010000051">
    <property type="protein sequence ID" value="CAB4897801.1"/>
    <property type="molecule type" value="Genomic_DNA"/>
</dbReference>
<dbReference type="CDD" id="cd03426">
    <property type="entry name" value="NUDIX_CoAse_Nudt7"/>
    <property type="match status" value="1"/>
</dbReference>